<proteinExistence type="predicted"/>
<keyword evidence="1" id="KW-0732">Signal</keyword>
<dbReference type="OrthoDB" id="5946976at2759"/>
<protein>
    <recommendedName>
        <fullName evidence="2">Beta-lactamase-related domain-containing protein</fullName>
    </recommendedName>
</protein>
<reference evidence="3" key="2">
    <citation type="submission" date="2020-11" db="EMBL/GenBank/DDBJ databases">
        <authorList>
            <person name="McCartney M.A."/>
            <person name="Auch B."/>
            <person name="Kono T."/>
            <person name="Mallez S."/>
            <person name="Becker A."/>
            <person name="Gohl D.M."/>
            <person name="Silverstein K.A.T."/>
            <person name="Koren S."/>
            <person name="Bechman K.B."/>
            <person name="Herman A."/>
            <person name="Abrahante J.E."/>
            <person name="Garbe J."/>
        </authorList>
    </citation>
    <scope>NUCLEOTIDE SEQUENCE</scope>
    <source>
        <strain evidence="3">Duluth1</strain>
        <tissue evidence="3">Whole animal</tissue>
    </source>
</reference>
<dbReference type="InterPro" id="IPR012338">
    <property type="entry name" value="Beta-lactam/transpept-like"/>
</dbReference>
<dbReference type="EMBL" id="JAIWYP010000003">
    <property type="protein sequence ID" value="KAH3854811.1"/>
    <property type="molecule type" value="Genomic_DNA"/>
</dbReference>
<comment type="caution">
    <text evidence="3">The sequence shown here is derived from an EMBL/GenBank/DDBJ whole genome shotgun (WGS) entry which is preliminary data.</text>
</comment>
<feature type="signal peptide" evidence="1">
    <location>
        <begin position="1"/>
        <end position="18"/>
    </location>
</feature>
<dbReference type="SUPFAM" id="SSF56601">
    <property type="entry name" value="beta-lactamase/transpeptidase-like"/>
    <property type="match status" value="1"/>
</dbReference>
<dbReference type="InterPro" id="IPR050491">
    <property type="entry name" value="AmpC-like"/>
</dbReference>
<dbReference type="InterPro" id="IPR001466">
    <property type="entry name" value="Beta-lactam-related"/>
</dbReference>
<feature type="domain" description="Beta-lactamase-related" evidence="2">
    <location>
        <begin position="34"/>
        <end position="373"/>
    </location>
</feature>
<gene>
    <name evidence="3" type="ORF">DPMN_097360</name>
</gene>
<dbReference type="AlphaFoldDB" id="A0A9D4LB03"/>
<dbReference type="Proteomes" id="UP000828390">
    <property type="component" value="Unassembled WGS sequence"/>
</dbReference>
<evidence type="ECO:0000313" key="3">
    <source>
        <dbReference type="EMBL" id="KAH3854811.1"/>
    </source>
</evidence>
<organism evidence="3 4">
    <name type="scientific">Dreissena polymorpha</name>
    <name type="common">Zebra mussel</name>
    <name type="synonym">Mytilus polymorpha</name>
    <dbReference type="NCBI Taxonomy" id="45954"/>
    <lineage>
        <taxon>Eukaryota</taxon>
        <taxon>Metazoa</taxon>
        <taxon>Spiralia</taxon>
        <taxon>Lophotrochozoa</taxon>
        <taxon>Mollusca</taxon>
        <taxon>Bivalvia</taxon>
        <taxon>Autobranchia</taxon>
        <taxon>Heteroconchia</taxon>
        <taxon>Euheterodonta</taxon>
        <taxon>Imparidentia</taxon>
        <taxon>Neoheterodontei</taxon>
        <taxon>Myida</taxon>
        <taxon>Dreissenoidea</taxon>
        <taxon>Dreissenidae</taxon>
        <taxon>Dreissena</taxon>
    </lineage>
</organism>
<dbReference type="PANTHER" id="PTHR46825:SF15">
    <property type="entry name" value="BETA-LACTAMASE-RELATED DOMAIN-CONTAINING PROTEIN"/>
    <property type="match status" value="1"/>
</dbReference>
<sequence>MQQLVFIILAALVKLLHGIDGAALFTKEEEQRVEAFVHNVMDCRSIPGLTLSVVKGDETWTHGFGKADVALDVDVTENTLFGTGSLGKAFTMTLLGNLIRKSSYTFHTKLSEIANVNLIFANATLTAEMTLGDLLSHRTGLSAVTDFGFIAGYPRGTTRAMLAKKIKNLPQAAPYPSTMLYNNMMYVMLGHVIEVLGDDTWENLLSSNVLGPIGMTSTRVLNKAELFQTNEVAKPYILKNGELELGFTHLYELTPLEPAGLLMSSGADMVKWMRFNLRNATTDTGNMLLRPEDLDEAFQMQTDTKGSVRSLTTPAYPINDTTEGYGYAWFTGAYRGNRRILHSGGLFSLNSLIWLFPHLNLGLFVSMNGPGLPSIPGYASQTILSFVADLAMGMQPWLTPATACTFPEPWSKAFNSPYPSPKKFTNNNTKDFVGEYGNDLMPDVKIYEERADDTERPVLWLQMNKVNGTLLPTEDKDTFQLKVVSPWEFAIERILNENFTVTYTTKFYRDQVEGKVKGFRVQFNSPQEVLDFNKCVRFLEATACSQTMKDVSDGTNGASLVIDIQIVLFILVSSVNVFVSLVL</sequence>
<reference evidence="3" key="1">
    <citation type="journal article" date="2019" name="bioRxiv">
        <title>The Genome of the Zebra Mussel, Dreissena polymorpha: A Resource for Invasive Species Research.</title>
        <authorList>
            <person name="McCartney M.A."/>
            <person name="Auch B."/>
            <person name="Kono T."/>
            <person name="Mallez S."/>
            <person name="Zhang Y."/>
            <person name="Obille A."/>
            <person name="Becker A."/>
            <person name="Abrahante J.E."/>
            <person name="Garbe J."/>
            <person name="Badalamenti J.P."/>
            <person name="Herman A."/>
            <person name="Mangelson H."/>
            <person name="Liachko I."/>
            <person name="Sullivan S."/>
            <person name="Sone E.D."/>
            <person name="Koren S."/>
            <person name="Silverstein K.A.T."/>
            <person name="Beckman K.B."/>
            <person name="Gohl D.M."/>
        </authorList>
    </citation>
    <scope>NUCLEOTIDE SEQUENCE</scope>
    <source>
        <strain evidence="3">Duluth1</strain>
        <tissue evidence="3">Whole animal</tissue>
    </source>
</reference>
<evidence type="ECO:0000313" key="4">
    <source>
        <dbReference type="Proteomes" id="UP000828390"/>
    </source>
</evidence>
<keyword evidence="4" id="KW-1185">Reference proteome</keyword>
<name>A0A9D4LB03_DREPO</name>
<feature type="chain" id="PRO_5038514639" description="Beta-lactamase-related domain-containing protein" evidence="1">
    <location>
        <begin position="19"/>
        <end position="583"/>
    </location>
</feature>
<accession>A0A9D4LB03</accession>
<evidence type="ECO:0000259" key="2">
    <source>
        <dbReference type="Pfam" id="PF00144"/>
    </source>
</evidence>
<evidence type="ECO:0000256" key="1">
    <source>
        <dbReference type="SAM" id="SignalP"/>
    </source>
</evidence>
<dbReference type="Gene3D" id="3.40.710.10">
    <property type="entry name" value="DD-peptidase/beta-lactamase superfamily"/>
    <property type="match status" value="1"/>
</dbReference>
<dbReference type="Pfam" id="PF00144">
    <property type="entry name" value="Beta-lactamase"/>
    <property type="match status" value="1"/>
</dbReference>
<dbReference type="PANTHER" id="PTHR46825">
    <property type="entry name" value="D-ALANYL-D-ALANINE-CARBOXYPEPTIDASE/ENDOPEPTIDASE AMPH"/>
    <property type="match status" value="1"/>
</dbReference>